<dbReference type="RefSeq" id="WP_187552080.1">
    <property type="nucleotide sequence ID" value="NZ_BMZL01000001.1"/>
</dbReference>
<dbReference type="InterPro" id="IPR016631">
    <property type="entry name" value="Regulatory_RpfE"/>
</dbReference>
<gene>
    <name evidence="1" type="ORF">H9L16_12925</name>
</gene>
<reference evidence="1 2" key="1">
    <citation type="submission" date="2020-08" db="EMBL/GenBank/DDBJ databases">
        <title>Genome sequence of Thermomonas carbonis KCTC 42013T.</title>
        <authorList>
            <person name="Hyun D.-W."/>
            <person name="Bae J.-W."/>
        </authorList>
    </citation>
    <scope>NUCLEOTIDE SEQUENCE [LARGE SCALE GENOMIC DNA]</scope>
    <source>
        <strain evidence="1 2">KCTC 42013</strain>
    </source>
</reference>
<dbReference type="KEGG" id="tcn:H9L16_12925"/>
<accession>A0A7G9SNY7</accession>
<dbReference type="EMBL" id="CP060719">
    <property type="protein sequence ID" value="QNN69562.1"/>
    <property type="molecule type" value="Genomic_DNA"/>
</dbReference>
<sequence>MPRLTLLLPATSRFAGVALPQLLARALGRADRFAHEPGDDAQLARHFTLLPNRWAHAALTRVVDGGLEDARLSGWLRADPAYIRPDINGARLLATGDPLGIDADDVDALLPALRPLFGDVGFPLDAPHPGRWYLRLPTESKLPAFASPVQVLGDDVFEHIPAAPEARRWRVLSSEAQVVLHNHPHNALRAAAGKPPINSLWFWGGGVLPDHVACAFPTVYSDDPLLQGLAQVGTLSAMPLDAAKGCDADALIDLRAQRDPRALVSDWLLPAARHAARGEVSFDFADGPTFLLQLGQSWRFWRRNMPLVL</sequence>
<dbReference type="AlphaFoldDB" id="A0A7G9SNY7"/>
<name>A0A7G9SNY7_9GAMM</name>
<dbReference type="Proteomes" id="UP000515804">
    <property type="component" value="Chromosome"/>
</dbReference>
<organism evidence="1 2">
    <name type="scientific">Thermomonas carbonis</name>
    <dbReference type="NCBI Taxonomy" id="1463158"/>
    <lineage>
        <taxon>Bacteria</taxon>
        <taxon>Pseudomonadati</taxon>
        <taxon>Pseudomonadota</taxon>
        <taxon>Gammaproteobacteria</taxon>
        <taxon>Lysobacterales</taxon>
        <taxon>Lysobacteraceae</taxon>
        <taxon>Thermomonas</taxon>
    </lineage>
</organism>
<dbReference type="PIRSF" id="PIRSF015283">
    <property type="entry name" value="Regulatory_RpfE"/>
    <property type="match status" value="1"/>
</dbReference>
<evidence type="ECO:0000313" key="2">
    <source>
        <dbReference type="Proteomes" id="UP000515804"/>
    </source>
</evidence>
<evidence type="ECO:0000313" key="1">
    <source>
        <dbReference type="EMBL" id="QNN69562.1"/>
    </source>
</evidence>
<proteinExistence type="predicted"/>
<protein>
    <submittedName>
        <fullName evidence="1">Phosphoglycerate mutase</fullName>
    </submittedName>
</protein>
<keyword evidence="2" id="KW-1185">Reference proteome</keyword>